<evidence type="ECO:0000313" key="1">
    <source>
        <dbReference type="EMBL" id="KFF30768.1"/>
    </source>
</evidence>
<protein>
    <submittedName>
        <fullName evidence="1">Uncharacterized protein</fullName>
    </submittedName>
</protein>
<proteinExistence type="predicted"/>
<accession>A0A080N1S5</accession>
<dbReference type="AlphaFoldDB" id="A0A080N1S5"/>
<keyword evidence="2" id="KW-1185">Reference proteome</keyword>
<dbReference type="Proteomes" id="UP000028730">
    <property type="component" value="Unassembled WGS sequence"/>
</dbReference>
<sequence>MCAKNAHCPMWMRENSVYREFMERCKLRLAKFVACSFTIP</sequence>
<comment type="caution">
    <text evidence="1">The sequence shown here is derived from an EMBL/GenBank/DDBJ whole genome shotgun (WGS) entry which is preliminary data.</text>
</comment>
<reference evidence="1 2" key="1">
    <citation type="journal article" date="2014" name="Appl. Environ. Microbiol.">
        <title>Genomic encyclopedia of type strains of the genus Bifidobacterium.</title>
        <authorList>
            <person name="Milani C."/>
            <person name="Lugli G.A."/>
            <person name="Duranti S."/>
            <person name="Turroni F."/>
            <person name="Bottacini F."/>
            <person name="Mangifesta M."/>
            <person name="Sanchez B."/>
            <person name="Viappiani A."/>
            <person name="Mancabelli L."/>
            <person name="Taminiau B."/>
            <person name="Delcenserie V."/>
            <person name="Barrangou R."/>
            <person name="Margolles A."/>
            <person name="van Sinderen D."/>
            <person name="Ventura M."/>
        </authorList>
    </citation>
    <scope>NUCLEOTIDE SEQUENCE [LARGE SCALE GENOMIC DNA]</scope>
    <source>
        <strain evidence="1 2">DSM 19703</strain>
    </source>
</reference>
<dbReference type="EMBL" id="ATLK01000001">
    <property type="protein sequence ID" value="KFF30768.1"/>
    <property type="molecule type" value="Genomic_DNA"/>
</dbReference>
<name>A0A080N1S5_9BIFI</name>
<dbReference type="STRING" id="1341695.BBOMB_0076"/>
<organism evidence="1 2">
    <name type="scientific">Bifidobacterium bombi DSM 19703</name>
    <dbReference type="NCBI Taxonomy" id="1341695"/>
    <lineage>
        <taxon>Bacteria</taxon>
        <taxon>Bacillati</taxon>
        <taxon>Actinomycetota</taxon>
        <taxon>Actinomycetes</taxon>
        <taxon>Bifidobacteriales</taxon>
        <taxon>Bifidobacteriaceae</taxon>
        <taxon>Bifidobacterium</taxon>
    </lineage>
</organism>
<gene>
    <name evidence="1" type="ORF">BBOMB_0076</name>
</gene>
<evidence type="ECO:0000313" key="2">
    <source>
        <dbReference type="Proteomes" id="UP000028730"/>
    </source>
</evidence>